<keyword evidence="3" id="KW-1185">Reference proteome</keyword>
<sequence length="217" mass="25626">MTELKRDISHLSTNVHQKASRNMEVIPEFQCVELEEIEQRVEEQKRREKVPRRIIHFSSGETMEEYSTDEEEDEEKELERKDLLSTHMDGVRSKMTWGPYVWFHMWRAATSTISACDYIGERMASLFGLTSAKYQYAIDEYYRIKKEREEEEEDNRLSEEAERSFIQHSDQEDEPIMKDTSDLATKATARVEVTYEVENEHQTSSRTIRVPAIVMAT</sequence>
<reference evidence="2" key="2">
    <citation type="submission" date="2025-08" db="UniProtKB">
        <authorList>
            <consortium name="Ensembl"/>
        </authorList>
    </citation>
    <scope>IDENTIFICATION</scope>
</reference>
<dbReference type="AlphaFoldDB" id="A0A8C5I4I5"/>
<dbReference type="InterPro" id="IPR028260">
    <property type="entry name" value="FAM177"/>
</dbReference>
<gene>
    <name evidence="2" type="primary">zgc:153383</name>
</gene>
<reference evidence="2" key="1">
    <citation type="submission" date="2020-06" db="EMBL/GenBank/DDBJ databases">
        <authorList>
            <consortium name="Wellcome Sanger Institute Data Sharing"/>
        </authorList>
    </citation>
    <scope>NUCLEOTIDE SEQUENCE [LARGE SCALE GENOMIC DNA]</scope>
</reference>
<evidence type="ECO:0000256" key="1">
    <source>
        <dbReference type="SAM" id="MobiDB-lite"/>
    </source>
</evidence>
<name>A0A8C5I4I5_GOUWI</name>
<evidence type="ECO:0000313" key="3">
    <source>
        <dbReference type="Proteomes" id="UP000694680"/>
    </source>
</evidence>
<evidence type="ECO:0000313" key="2">
    <source>
        <dbReference type="Ensembl" id="ENSGWIP00000054221.1"/>
    </source>
</evidence>
<dbReference type="PANTHER" id="PTHR31206:SF10">
    <property type="entry name" value="PROTEIN FAM177A1"/>
    <property type="match status" value="1"/>
</dbReference>
<feature type="compositionally biased region" description="Basic and acidic residues" evidence="1">
    <location>
        <begin position="155"/>
        <end position="165"/>
    </location>
</feature>
<proteinExistence type="predicted"/>
<reference evidence="2" key="3">
    <citation type="submission" date="2025-09" db="UniProtKB">
        <authorList>
            <consortium name="Ensembl"/>
        </authorList>
    </citation>
    <scope>IDENTIFICATION</scope>
</reference>
<accession>A0A8C5I4I5</accession>
<dbReference type="Proteomes" id="UP000694680">
    <property type="component" value="Chromosome 24"/>
</dbReference>
<feature type="region of interest" description="Disordered" evidence="1">
    <location>
        <begin position="148"/>
        <end position="175"/>
    </location>
</feature>
<dbReference type="Ensembl" id="ENSGWIT00000058441.1">
    <property type="protein sequence ID" value="ENSGWIP00000054221.1"/>
    <property type="gene ID" value="ENSGWIG00000025953.1"/>
</dbReference>
<dbReference type="PANTHER" id="PTHR31206">
    <property type="entry name" value="LP10445P"/>
    <property type="match status" value="1"/>
</dbReference>
<organism evidence="2 3">
    <name type="scientific">Gouania willdenowi</name>
    <name type="common">Blunt-snouted clingfish</name>
    <name type="synonym">Lepadogaster willdenowi</name>
    <dbReference type="NCBI Taxonomy" id="441366"/>
    <lineage>
        <taxon>Eukaryota</taxon>
        <taxon>Metazoa</taxon>
        <taxon>Chordata</taxon>
        <taxon>Craniata</taxon>
        <taxon>Vertebrata</taxon>
        <taxon>Euteleostomi</taxon>
        <taxon>Actinopterygii</taxon>
        <taxon>Neopterygii</taxon>
        <taxon>Teleostei</taxon>
        <taxon>Neoteleostei</taxon>
        <taxon>Acanthomorphata</taxon>
        <taxon>Ovalentaria</taxon>
        <taxon>Blenniimorphae</taxon>
        <taxon>Blenniiformes</taxon>
        <taxon>Gobiesocoidei</taxon>
        <taxon>Gobiesocidae</taxon>
        <taxon>Gobiesocinae</taxon>
        <taxon>Gouania</taxon>
    </lineage>
</organism>
<protein>
    <submittedName>
        <fullName evidence="2">Protein FAM177A1-like</fullName>
    </submittedName>
</protein>
<dbReference type="OrthoDB" id="45963at2759"/>
<dbReference type="Pfam" id="PF14774">
    <property type="entry name" value="FAM177"/>
    <property type="match status" value="1"/>
</dbReference>